<comment type="caution">
    <text evidence="7">The sequence shown here is derived from an EMBL/GenBank/DDBJ whole genome shotgun (WGS) entry which is preliminary data.</text>
</comment>
<feature type="transmembrane region" description="Helical" evidence="6">
    <location>
        <begin position="131"/>
        <end position="153"/>
    </location>
</feature>
<protein>
    <submittedName>
        <fullName evidence="7">Branched-chain amino acid transport system permease protein</fullName>
    </submittedName>
</protein>
<feature type="transmembrane region" description="Helical" evidence="6">
    <location>
        <begin position="261"/>
        <end position="284"/>
    </location>
</feature>
<evidence type="ECO:0000256" key="3">
    <source>
        <dbReference type="ARBA" id="ARBA00022692"/>
    </source>
</evidence>
<dbReference type="CDD" id="cd06581">
    <property type="entry name" value="TM_PBP1_LivM_like"/>
    <property type="match status" value="1"/>
</dbReference>
<organism evidence="7 8">
    <name type="scientific">Bradyrhizobium elkanii</name>
    <dbReference type="NCBI Taxonomy" id="29448"/>
    <lineage>
        <taxon>Bacteria</taxon>
        <taxon>Pseudomonadati</taxon>
        <taxon>Pseudomonadota</taxon>
        <taxon>Alphaproteobacteria</taxon>
        <taxon>Hyphomicrobiales</taxon>
        <taxon>Nitrobacteraceae</taxon>
        <taxon>Bradyrhizobium</taxon>
    </lineage>
</organism>
<feature type="transmembrane region" description="Helical" evidence="6">
    <location>
        <begin position="173"/>
        <end position="195"/>
    </location>
</feature>
<dbReference type="InterPro" id="IPR001851">
    <property type="entry name" value="ABC_transp_permease"/>
</dbReference>
<dbReference type="AlphaFoldDB" id="A0A8I2C7J2"/>
<evidence type="ECO:0000256" key="4">
    <source>
        <dbReference type="ARBA" id="ARBA00022989"/>
    </source>
</evidence>
<feature type="transmembrane region" description="Helical" evidence="6">
    <location>
        <begin position="296"/>
        <end position="322"/>
    </location>
</feature>
<reference evidence="7" key="1">
    <citation type="submission" date="2021-02" db="EMBL/GenBank/DDBJ databases">
        <title>Genomic Encyclopedia of Type Strains, Phase IV (KMG-V): Genome sequencing to study the core and pangenomes of soil and plant-associated prokaryotes.</title>
        <authorList>
            <person name="Whitman W."/>
        </authorList>
    </citation>
    <scope>NUCLEOTIDE SEQUENCE</scope>
    <source>
        <strain evidence="7">USDA 406</strain>
    </source>
</reference>
<evidence type="ECO:0000256" key="1">
    <source>
        <dbReference type="ARBA" id="ARBA00004651"/>
    </source>
</evidence>
<name>A0A8I2C7J2_BRAEL</name>
<evidence type="ECO:0000256" key="2">
    <source>
        <dbReference type="ARBA" id="ARBA00022475"/>
    </source>
</evidence>
<dbReference type="GO" id="GO:0015658">
    <property type="term" value="F:branched-chain amino acid transmembrane transporter activity"/>
    <property type="evidence" value="ECO:0007669"/>
    <property type="project" value="InterPro"/>
</dbReference>
<keyword evidence="5 6" id="KW-0472">Membrane</keyword>
<evidence type="ECO:0000313" key="7">
    <source>
        <dbReference type="EMBL" id="MBP1296407.1"/>
    </source>
</evidence>
<dbReference type="InterPro" id="IPR043428">
    <property type="entry name" value="LivM-like"/>
</dbReference>
<evidence type="ECO:0000313" key="8">
    <source>
        <dbReference type="Proteomes" id="UP000673383"/>
    </source>
</evidence>
<feature type="transmembrane region" description="Helical" evidence="6">
    <location>
        <begin position="106"/>
        <end position="124"/>
    </location>
</feature>
<feature type="transmembrane region" description="Helical" evidence="6">
    <location>
        <begin position="83"/>
        <end position="100"/>
    </location>
</feature>
<sequence>MTDMSQAAVQNTRKEAYRRASSRLTRSSLLIWNATLAALFAVAAMMPSASNSLSFWFYLLQWITLATAVNLVAGLVGYLPFGFVAFFGIGSYAAAVLTQFHGVSAGWSICGAATAGAALALLFAPTMRLSGVFFSIVSLSLSIVLKSLVSILPEHVAGGSSGVTITAIKDPALAYYLMVALCLVSLAIATLIAVTPYGLRLKAIRDDAGAAAMIGINVTRLRLSVWLLSATIASTCGGIEALYSSVIDPSASFNMLISAKAIIYAALGGLGTVMGPLLGALLMSVVDELIWARFPIANLFILGALISLTVLSMPGGMIGWLLDRHPRFRRWFF</sequence>
<evidence type="ECO:0000256" key="5">
    <source>
        <dbReference type="ARBA" id="ARBA00023136"/>
    </source>
</evidence>
<comment type="subcellular location">
    <subcellularLocation>
        <location evidence="1">Cell membrane</location>
        <topology evidence="1">Multi-pass membrane protein</topology>
    </subcellularLocation>
</comment>
<feature type="transmembrane region" description="Helical" evidence="6">
    <location>
        <begin position="55"/>
        <end position="76"/>
    </location>
</feature>
<accession>A0A8I2C7J2</accession>
<evidence type="ECO:0000256" key="6">
    <source>
        <dbReference type="SAM" id="Phobius"/>
    </source>
</evidence>
<dbReference type="PANTHER" id="PTHR30482:SF20">
    <property type="entry name" value="HIGH-AFFINITY BRANCHED-CHAIN AMINO ACID TRANSPORT SYSTEM PERMEASE PROTEIN LIVM"/>
    <property type="match status" value="1"/>
</dbReference>
<proteinExistence type="predicted"/>
<dbReference type="EMBL" id="JAFICZ010000001">
    <property type="protein sequence ID" value="MBP1296407.1"/>
    <property type="molecule type" value="Genomic_DNA"/>
</dbReference>
<keyword evidence="4 6" id="KW-1133">Transmembrane helix</keyword>
<feature type="transmembrane region" description="Helical" evidence="6">
    <location>
        <begin position="29"/>
        <end position="49"/>
    </location>
</feature>
<dbReference type="GO" id="GO:0005886">
    <property type="term" value="C:plasma membrane"/>
    <property type="evidence" value="ECO:0007669"/>
    <property type="project" value="UniProtKB-SubCell"/>
</dbReference>
<keyword evidence="3 6" id="KW-0812">Transmembrane</keyword>
<keyword evidence="2" id="KW-1003">Cell membrane</keyword>
<dbReference type="Proteomes" id="UP000673383">
    <property type="component" value="Unassembled WGS sequence"/>
</dbReference>
<gene>
    <name evidence="7" type="ORF">JOH49_006160</name>
</gene>
<dbReference type="PANTHER" id="PTHR30482">
    <property type="entry name" value="HIGH-AFFINITY BRANCHED-CHAIN AMINO ACID TRANSPORT SYSTEM PERMEASE"/>
    <property type="match status" value="1"/>
</dbReference>
<dbReference type="Pfam" id="PF02653">
    <property type="entry name" value="BPD_transp_2"/>
    <property type="match status" value="1"/>
</dbReference>